<dbReference type="GO" id="GO:0019752">
    <property type="term" value="P:carboxylic acid metabolic process"/>
    <property type="evidence" value="ECO:0007669"/>
    <property type="project" value="InterPro"/>
</dbReference>
<dbReference type="EMBL" id="KN726229">
    <property type="protein sequence ID" value="KIH69053.1"/>
    <property type="molecule type" value="Genomic_DNA"/>
</dbReference>
<dbReference type="GO" id="GO:0016831">
    <property type="term" value="F:carboxy-lyase activity"/>
    <property type="evidence" value="ECO:0007669"/>
    <property type="project" value="UniProtKB-KW"/>
</dbReference>
<dbReference type="PANTHER" id="PTHR11999">
    <property type="entry name" value="GROUP II PYRIDOXAL-5-PHOSPHATE DECARBOXYLASE"/>
    <property type="match status" value="1"/>
</dbReference>
<accession>A0A0C2DGE8</accession>
<keyword evidence="3 5" id="KW-0663">Pyridoxal phosphate</keyword>
<dbReference type="Gene3D" id="3.40.640.10">
    <property type="entry name" value="Type I PLP-dependent aspartate aminotransferase-like (Major domain)"/>
    <property type="match status" value="1"/>
</dbReference>
<sequence>MNVQDRGRHAATEAHNHRRYSSEETAHTHEKCGPPILENAHSCIEKACKLAMVRYRPIQPTEENQWGITGEQIEEQIKKDIKRDLIPCFINCTLGTTSTASCDKLTSICPVAKKYGTWLHVDAAYAGSTFIDPKYREVA</sequence>
<keyword evidence="4 5" id="KW-0456">Lyase</keyword>
<evidence type="ECO:0000256" key="2">
    <source>
        <dbReference type="ARBA" id="ARBA00022793"/>
    </source>
</evidence>
<evidence type="ECO:0008006" key="9">
    <source>
        <dbReference type="Google" id="ProtNLM"/>
    </source>
</evidence>
<evidence type="ECO:0000256" key="5">
    <source>
        <dbReference type="RuleBase" id="RU000382"/>
    </source>
</evidence>
<name>A0A0C2DGE8_9BILA</name>
<dbReference type="GO" id="GO:0030170">
    <property type="term" value="F:pyridoxal phosphate binding"/>
    <property type="evidence" value="ECO:0007669"/>
    <property type="project" value="InterPro"/>
</dbReference>
<feature type="region of interest" description="Disordered" evidence="6">
    <location>
        <begin position="1"/>
        <end position="31"/>
    </location>
</feature>
<dbReference type="InterPro" id="IPR015421">
    <property type="entry name" value="PyrdxlP-dep_Trfase_major"/>
</dbReference>
<dbReference type="InterPro" id="IPR010977">
    <property type="entry name" value="Aromatic_deC"/>
</dbReference>
<keyword evidence="2" id="KW-0210">Decarboxylase</keyword>
<dbReference type="InterPro" id="IPR015424">
    <property type="entry name" value="PyrdxlP-dep_Trfase"/>
</dbReference>
<evidence type="ECO:0000313" key="7">
    <source>
        <dbReference type="EMBL" id="KIH69053.1"/>
    </source>
</evidence>
<dbReference type="GO" id="GO:0005737">
    <property type="term" value="C:cytoplasm"/>
    <property type="evidence" value="ECO:0007669"/>
    <property type="project" value="TreeGrafter"/>
</dbReference>
<gene>
    <name evidence="7" type="ORF">ANCDUO_00603</name>
</gene>
<keyword evidence="8" id="KW-1185">Reference proteome</keyword>
<dbReference type="OrthoDB" id="639767at2759"/>
<dbReference type="Pfam" id="PF00282">
    <property type="entry name" value="Pyridoxal_deC"/>
    <property type="match status" value="1"/>
</dbReference>
<evidence type="ECO:0000256" key="3">
    <source>
        <dbReference type="ARBA" id="ARBA00022898"/>
    </source>
</evidence>
<reference evidence="7 8" key="1">
    <citation type="submission" date="2013-12" db="EMBL/GenBank/DDBJ databases">
        <title>Draft genome of the parsitic nematode Ancylostoma duodenale.</title>
        <authorList>
            <person name="Mitreva M."/>
        </authorList>
    </citation>
    <scope>NUCLEOTIDE SEQUENCE [LARGE SCALE GENOMIC DNA]</scope>
    <source>
        <strain evidence="7 8">Zhejiang</strain>
    </source>
</reference>
<evidence type="ECO:0000313" key="8">
    <source>
        <dbReference type="Proteomes" id="UP000054047"/>
    </source>
</evidence>
<comment type="cofactor">
    <cofactor evidence="1 5">
        <name>pyridoxal 5'-phosphate</name>
        <dbReference type="ChEBI" id="CHEBI:597326"/>
    </cofactor>
</comment>
<proteinExistence type="inferred from homology"/>
<dbReference type="SUPFAM" id="SSF53383">
    <property type="entry name" value="PLP-dependent transferases"/>
    <property type="match status" value="1"/>
</dbReference>
<comment type="similarity">
    <text evidence="5">Belongs to the group II decarboxylase family.</text>
</comment>
<dbReference type="Proteomes" id="UP000054047">
    <property type="component" value="Unassembled WGS sequence"/>
</dbReference>
<organism evidence="7 8">
    <name type="scientific">Ancylostoma duodenale</name>
    <dbReference type="NCBI Taxonomy" id="51022"/>
    <lineage>
        <taxon>Eukaryota</taxon>
        <taxon>Metazoa</taxon>
        <taxon>Ecdysozoa</taxon>
        <taxon>Nematoda</taxon>
        <taxon>Chromadorea</taxon>
        <taxon>Rhabditida</taxon>
        <taxon>Rhabditina</taxon>
        <taxon>Rhabditomorpha</taxon>
        <taxon>Strongyloidea</taxon>
        <taxon>Ancylostomatidae</taxon>
        <taxon>Ancylostomatinae</taxon>
        <taxon>Ancylostoma</taxon>
    </lineage>
</organism>
<evidence type="ECO:0000256" key="4">
    <source>
        <dbReference type="ARBA" id="ARBA00023239"/>
    </source>
</evidence>
<dbReference type="PANTHER" id="PTHR11999:SF70">
    <property type="entry name" value="MIP05841P"/>
    <property type="match status" value="1"/>
</dbReference>
<evidence type="ECO:0000256" key="6">
    <source>
        <dbReference type="SAM" id="MobiDB-lite"/>
    </source>
</evidence>
<evidence type="ECO:0000256" key="1">
    <source>
        <dbReference type="ARBA" id="ARBA00001933"/>
    </source>
</evidence>
<dbReference type="InterPro" id="IPR002129">
    <property type="entry name" value="PyrdxlP-dep_de-COase"/>
</dbReference>
<dbReference type="AlphaFoldDB" id="A0A0C2DGE8"/>
<protein>
    <recommendedName>
        <fullName evidence="9">Pyridoxal-dependent decarboxylase domain protein</fullName>
    </recommendedName>
</protein>